<protein>
    <recommendedName>
        <fullName evidence="4">DivIVA domain-containing protein</fullName>
    </recommendedName>
</protein>
<evidence type="ECO:0000256" key="1">
    <source>
        <dbReference type="SAM" id="MobiDB-lite"/>
    </source>
</evidence>
<dbReference type="RefSeq" id="WP_013865156.1">
    <property type="nucleotide sequence ID" value="NC_015635.1"/>
</dbReference>
<dbReference type="STRING" id="1032480.MLP_43080"/>
<dbReference type="AlphaFoldDB" id="F5XSR4"/>
<evidence type="ECO:0000313" key="2">
    <source>
        <dbReference type="EMBL" id="BAK37322.1"/>
    </source>
</evidence>
<organism evidence="2 3">
    <name type="scientific">Microlunatus phosphovorus (strain ATCC 700054 / DSM 10555 / JCM 9379 / NBRC 101784 / NCIMB 13414 / VKM Ac-1990 / NM-1)</name>
    <dbReference type="NCBI Taxonomy" id="1032480"/>
    <lineage>
        <taxon>Bacteria</taxon>
        <taxon>Bacillati</taxon>
        <taxon>Actinomycetota</taxon>
        <taxon>Actinomycetes</taxon>
        <taxon>Propionibacteriales</taxon>
        <taxon>Propionibacteriaceae</taxon>
        <taxon>Microlunatus</taxon>
    </lineage>
</organism>
<evidence type="ECO:0008006" key="4">
    <source>
        <dbReference type="Google" id="ProtNLM"/>
    </source>
</evidence>
<dbReference type="eggNOG" id="COG3599">
    <property type="taxonomic scope" value="Bacteria"/>
</dbReference>
<dbReference type="NCBIfam" id="TIGR03544">
    <property type="entry name" value="DivI1A_domain"/>
    <property type="match status" value="1"/>
</dbReference>
<dbReference type="HOGENOM" id="CLU_128227_1_1_11"/>
<sequence length="136" mass="14585">MEWFIAVVVVAALGVAAIVAAGGLGSMPAEPTRDVFRQDLPIDRDLTGEDLRRLRFGVAVRGYAMSQVDDVLDRLSGEVAERDRRIADLEALLVEHGIEYQSDKASGDEGPAGDGSTHQVPPGTEPGGEPKVEYLR</sequence>
<reference evidence="2 3" key="1">
    <citation type="submission" date="2011-05" db="EMBL/GenBank/DDBJ databases">
        <title>Whole genome sequence of Microlunatus phosphovorus NM-1.</title>
        <authorList>
            <person name="Hosoyama A."/>
            <person name="Sasaki K."/>
            <person name="Harada T."/>
            <person name="Igarashi R."/>
            <person name="Kawakoshi A."/>
            <person name="Sasagawa M."/>
            <person name="Fukada J."/>
            <person name="Nakamura S."/>
            <person name="Katano Y."/>
            <person name="Hanada S."/>
            <person name="Kamagata Y."/>
            <person name="Nakamura N."/>
            <person name="Yamazaki S."/>
            <person name="Fujita N."/>
        </authorList>
    </citation>
    <scope>NUCLEOTIDE SEQUENCE [LARGE SCALE GENOMIC DNA]</scope>
    <source>
        <strain evidence="3">ATCC 700054 / DSM 10555 / JCM 9379 / NBRC 101784 / NCIMB 13414 / VKM Ac-1990 / NM-1</strain>
    </source>
</reference>
<feature type="region of interest" description="Disordered" evidence="1">
    <location>
        <begin position="100"/>
        <end position="136"/>
    </location>
</feature>
<dbReference type="KEGG" id="mph:MLP_43080"/>
<dbReference type="Gene3D" id="6.10.250.660">
    <property type="match status" value="1"/>
</dbReference>
<name>F5XSR4_MICPN</name>
<dbReference type="EMBL" id="AP012204">
    <property type="protein sequence ID" value="BAK37322.1"/>
    <property type="molecule type" value="Genomic_DNA"/>
</dbReference>
<evidence type="ECO:0000313" key="3">
    <source>
        <dbReference type="Proteomes" id="UP000007947"/>
    </source>
</evidence>
<gene>
    <name evidence="2" type="ordered locus">MLP_43080</name>
</gene>
<accession>F5XSR4</accession>
<dbReference type="InterPro" id="IPR019933">
    <property type="entry name" value="DivIVA_domain"/>
</dbReference>
<dbReference type="Proteomes" id="UP000007947">
    <property type="component" value="Chromosome"/>
</dbReference>
<proteinExistence type="predicted"/>
<keyword evidence="3" id="KW-1185">Reference proteome</keyword>